<evidence type="ECO:0008006" key="5">
    <source>
        <dbReference type="Google" id="ProtNLM"/>
    </source>
</evidence>
<sequence length="887" mass="100109">MSASASLQRSLTSAAASKVKKSLGLKFTISRRSERETERKGTKTATLGELIRVQMRVSEPTDSRVRRVLLRVAAGQLGRRFELIVLPLELLQHTRSSDFPSQQEYEAWQKRNLKILEIGLFFHPHMPLNKLDTSAQRLKQIIRGFSEKPLETGKNDDSIQLLRTAVMSLACRSYDGSASEECHWADGFPFNLQLYQMLLEACFDVTDETSVIDEVDEVLELMKKTWMTLGMNQMVHNLCFSWVLFHHYVESNQIENDMLFAASNLLTELEGDAEATKDPKYSKILNATLSAMLGWAERRLLTYHDIFHSSNIELMQIIVSLAVTSAKILAWHLSQEHRRKRKEIDVARDRVETFIRSSVCSVFAQRMEKINLSKRSSNNQQNAIPVLSILAQEVTELAINEKEIYSPILKRWHPFAAGTAVAALHSCYGNELKQFVSSINELTPDAVQVLITADKLEKHLVQIAVEDSVESDDGGKAIITEMAPYEAEAKIVALVKSWTRTRLDRLKEWVDRNLQQEVWNVHANKELVAASAVEVLRSVDETLEAFFLLPIPIQPSLVTDLVTGLDRCLQQYIAKAKSGCGTRSTYIPSMPALTRCSTGSKFFRKKEKSQLALRRKSQNRSSNANDSFGIPQLCVRINTMHYIRSGVNYLEKKTITHMRNAGSTEEDIANGLGLKFEISAAACVEGIQQLCEAIACKVIFHELSHVLWDSLYAGEVSSSRIQPFVQELEQYLEIIATTVHNRVRTRAITEVMKASFDGFLLVLLAGGPCRSFTLQDAAMIDEDFKVLCDLFWSNGDGLPVDLIDKFSTTVKRVLPVFRLDSESLIEQFRQTTLESYGSPAKSRLPLPATSGQWNPTEPNTLLRVLCHRNDVIASKFLKKTYSLPKKL</sequence>
<dbReference type="PROSITE" id="PS51258">
    <property type="entry name" value="MHD1"/>
    <property type="match status" value="1"/>
</dbReference>
<gene>
    <name evidence="3" type="ORF">Nepgr_025666</name>
</gene>
<evidence type="ECO:0000313" key="4">
    <source>
        <dbReference type="Proteomes" id="UP001279734"/>
    </source>
</evidence>
<dbReference type="InterPro" id="IPR014770">
    <property type="entry name" value="Munc13_1"/>
</dbReference>
<feature type="domain" description="MHD2" evidence="2">
    <location>
        <begin position="718"/>
        <end position="828"/>
    </location>
</feature>
<dbReference type="PANTHER" id="PTHR31280">
    <property type="entry name" value="PROTEIN UNC-13 HOMOLOG"/>
    <property type="match status" value="1"/>
</dbReference>
<dbReference type="InterPro" id="IPR057984">
    <property type="entry name" value="PATROL1_C"/>
</dbReference>
<dbReference type="PANTHER" id="PTHR31280:SF16">
    <property type="entry name" value="GLS PROTEIN (DUF810)"/>
    <property type="match status" value="1"/>
</dbReference>
<dbReference type="AlphaFoldDB" id="A0AAD3T5C6"/>
<protein>
    <recommendedName>
        <fullName evidence="5">MHD1 domain-containing protein</fullName>
    </recommendedName>
</protein>
<proteinExistence type="predicted"/>
<comment type="caution">
    <text evidence="3">The sequence shown here is derived from an EMBL/GenBank/DDBJ whole genome shotgun (WGS) entry which is preliminary data.</text>
</comment>
<evidence type="ECO:0000259" key="2">
    <source>
        <dbReference type="PROSITE" id="PS51259"/>
    </source>
</evidence>
<dbReference type="PROSITE" id="PS51259">
    <property type="entry name" value="MHD2"/>
    <property type="match status" value="1"/>
</dbReference>
<evidence type="ECO:0000259" key="1">
    <source>
        <dbReference type="PROSITE" id="PS51258"/>
    </source>
</evidence>
<reference evidence="3" key="1">
    <citation type="submission" date="2023-05" db="EMBL/GenBank/DDBJ databases">
        <title>Nepenthes gracilis genome sequencing.</title>
        <authorList>
            <person name="Fukushima K."/>
        </authorList>
    </citation>
    <scope>NUCLEOTIDE SEQUENCE</scope>
    <source>
        <strain evidence="3">SING2019-196</strain>
    </source>
</reference>
<dbReference type="InterPro" id="IPR014772">
    <property type="entry name" value="Munc13_dom-2"/>
</dbReference>
<accession>A0AAD3T5C6</accession>
<feature type="domain" description="MHD1" evidence="1">
    <location>
        <begin position="447"/>
        <end position="590"/>
    </location>
</feature>
<dbReference type="InterPro" id="IPR008528">
    <property type="entry name" value="unc-13_homologue"/>
</dbReference>
<keyword evidence="4" id="KW-1185">Reference proteome</keyword>
<dbReference type="Proteomes" id="UP001279734">
    <property type="component" value="Unassembled WGS sequence"/>
</dbReference>
<dbReference type="Pfam" id="PF25761">
    <property type="entry name" value="TPR_PATROL1"/>
    <property type="match status" value="1"/>
</dbReference>
<evidence type="ECO:0000313" key="3">
    <source>
        <dbReference type="EMBL" id="GMH23823.1"/>
    </source>
</evidence>
<name>A0AAD3T5C6_NEPGR</name>
<dbReference type="EMBL" id="BSYO01000026">
    <property type="protein sequence ID" value="GMH23823.1"/>
    <property type="molecule type" value="Genomic_DNA"/>
</dbReference>
<organism evidence="3 4">
    <name type="scientific">Nepenthes gracilis</name>
    <name type="common">Slender pitcher plant</name>
    <dbReference type="NCBI Taxonomy" id="150966"/>
    <lineage>
        <taxon>Eukaryota</taxon>
        <taxon>Viridiplantae</taxon>
        <taxon>Streptophyta</taxon>
        <taxon>Embryophyta</taxon>
        <taxon>Tracheophyta</taxon>
        <taxon>Spermatophyta</taxon>
        <taxon>Magnoliopsida</taxon>
        <taxon>eudicotyledons</taxon>
        <taxon>Gunneridae</taxon>
        <taxon>Pentapetalae</taxon>
        <taxon>Caryophyllales</taxon>
        <taxon>Nepenthaceae</taxon>
        <taxon>Nepenthes</taxon>
    </lineage>
</organism>